<proteinExistence type="predicted"/>
<dbReference type="RefSeq" id="WP_179786675.1">
    <property type="nucleotide sequence ID" value="NZ_BAAARR010000003.1"/>
</dbReference>
<protein>
    <submittedName>
        <fullName evidence="1">Ser/Thr protein kinase RdoA (MazF antagonist)</fullName>
    </submittedName>
</protein>
<reference evidence="1 2" key="1">
    <citation type="submission" date="2020-07" db="EMBL/GenBank/DDBJ databases">
        <title>Sequencing the genomes of 1000 actinobacteria strains.</title>
        <authorList>
            <person name="Klenk H.-P."/>
        </authorList>
    </citation>
    <scope>NUCLEOTIDE SEQUENCE [LARGE SCALE GENOMIC DNA]</scope>
    <source>
        <strain evidence="1 2">DSM 18448</strain>
    </source>
</reference>
<dbReference type="SUPFAM" id="SSF56112">
    <property type="entry name" value="Protein kinase-like (PK-like)"/>
    <property type="match status" value="1"/>
</dbReference>
<evidence type="ECO:0000313" key="1">
    <source>
        <dbReference type="EMBL" id="NYH88833.1"/>
    </source>
</evidence>
<dbReference type="AlphaFoldDB" id="A0A852Z908"/>
<comment type="caution">
    <text evidence="1">The sequence shown here is derived from an EMBL/GenBank/DDBJ whole genome shotgun (WGS) entry which is preliminary data.</text>
</comment>
<keyword evidence="2" id="KW-1185">Reference proteome</keyword>
<keyword evidence="1" id="KW-0808">Transferase</keyword>
<accession>A0A852Z908</accession>
<organism evidence="1 2">
    <name type="scientific">Actinopolymorpha rutila</name>
    <dbReference type="NCBI Taxonomy" id="446787"/>
    <lineage>
        <taxon>Bacteria</taxon>
        <taxon>Bacillati</taxon>
        <taxon>Actinomycetota</taxon>
        <taxon>Actinomycetes</taxon>
        <taxon>Propionibacteriales</taxon>
        <taxon>Actinopolymorphaceae</taxon>
        <taxon>Actinopolymorpha</taxon>
    </lineage>
</organism>
<gene>
    <name evidence="1" type="ORF">F4554_001471</name>
</gene>
<dbReference type="InterPro" id="IPR011009">
    <property type="entry name" value="Kinase-like_dom_sf"/>
</dbReference>
<evidence type="ECO:0000313" key="2">
    <source>
        <dbReference type="Proteomes" id="UP000579605"/>
    </source>
</evidence>
<sequence>MPDDAADADVLCRAYLSRVPLSTPERAAFPDLLRLRALESLVWRAGRWRQGQARLDEVRDRLAGARRIDRWLDKHGPTLVGDLIAL</sequence>
<dbReference type="Proteomes" id="UP000579605">
    <property type="component" value="Unassembled WGS sequence"/>
</dbReference>
<dbReference type="Gene3D" id="3.90.1200.10">
    <property type="match status" value="1"/>
</dbReference>
<dbReference type="EMBL" id="JACBZH010000001">
    <property type="protein sequence ID" value="NYH88833.1"/>
    <property type="molecule type" value="Genomic_DNA"/>
</dbReference>
<name>A0A852Z908_9ACTN</name>
<dbReference type="GO" id="GO:0016301">
    <property type="term" value="F:kinase activity"/>
    <property type="evidence" value="ECO:0007669"/>
    <property type="project" value="UniProtKB-KW"/>
</dbReference>
<keyword evidence="1" id="KW-0418">Kinase</keyword>